<dbReference type="InterPro" id="IPR054636">
    <property type="entry name" value="CydP"/>
</dbReference>
<keyword evidence="1" id="KW-0812">Transmembrane</keyword>
<sequence>MDAPTLRTFSVMQAKRFASRVGRERRCGELFEEELSVATHRLGRDISIVLCAKLAALVVLYFAFFDSSHRPHVSPVAVAQKLFGDNASPR</sequence>
<evidence type="ECO:0000313" key="3">
    <source>
        <dbReference type="Proteomes" id="UP000230709"/>
    </source>
</evidence>
<dbReference type="AlphaFoldDB" id="A0A2D2D0C7"/>
<evidence type="ECO:0000256" key="1">
    <source>
        <dbReference type="SAM" id="Phobius"/>
    </source>
</evidence>
<proteinExistence type="predicted"/>
<dbReference type="NCBIfam" id="NF045611">
    <property type="entry name" value="small_CydP"/>
    <property type="match status" value="1"/>
</dbReference>
<keyword evidence="1" id="KW-0472">Membrane</keyword>
<name>A0A2D2D0C7_METT3</name>
<dbReference type="RefSeq" id="WP_003614050.1">
    <property type="nucleotide sequence ID" value="NZ_ADVE02000001.1"/>
</dbReference>
<dbReference type="STRING" id="595536.GCA_000178815_02839"/>
<protein>
    <submittedName>
        <fullName evidence="2">Uncharacterized protein</fullName>
    </submittedName>
</protein>
<accession>A0A2D2D0C7</accession>
<gene>
    <name evidence="2" type="ORF">CQW49_11635</name>
</gene>
<keyword evidence="3" id="KW-1185">Reference proteome</keyword>
<organism evidence="2 3">
    <name type="scientific">Methylosinus trichosporium (strain ATCC 35070 / NCIMB 11131 / UNIQEM 75 / OB3b)</name>
    <dbReference type="NCBI Taxonomy" id="595536"/>
    <lineage>
        <taxon>Bacteria</taxon>
        <taxon>Pseudomonadati</taxon>
        <taxon>Pseudomonadota</taxon>
        <taxon>Alphaproteobacteria</taxon>
        <taxon>Hyphomicrobiales</taxon>
        <taxon>Methylocystaceae</taxon>
        <taxon>Methylosinus</taxon>
    </lineage>
</organism>
<reference evidence="3" key="1">
    <citation type="submission" date="2017-10" db="EMBL/GenBank/DDBJ databases">
        <title>Completed PacBio SMRT sequence of Methylosinus trichosporium OB3b reveals presence of a third large plasmid.</title>
        <authorList>
            <person name="Charles T.C."/>
            <person name="Lynch M.D.J."/>
            <person name="Heil J.R."/>
            <person name="Cheng J."/>
        </authorList>
    </citation>
    <scope>NUCLEOTIDE SEQUENCE [LARGE SCALE GENOMIC DNA]</scope>
    <source>
        <strain evidence="3">OB3b</strain>
    </source>
</reference>
<dbReference type="EMBL" id="CP023737">
    <property type="protein sequence ID" value="ATQ68457.1"/>
    <property type="molecule type" value="Genomic_DNA"/>
</dbReference>
<feature type="transmembrane region" description="Helical" evidence="1">
    <location>
        <begin position="46"/>
        <end position="65"/>
    </location>
</feature>
<dbReference type="KEGG" id="mtw:CQW49_11635"/>
<keyword evidence="1" id="KW-1133">Transmembrane helix</keyword>
<evidence type="ECO:0000313" key="2">
    <source>
        <dbReference type="EMBL" id="ATQ68457.1"/>
    </source>
</evidence>
<dbReference type="Proteomes" id="UP000230709">
    <property type="component" value="Chromosome"/>
</dbReference>